<comment type="caution">
    <text evidence="4">The sequence shown here is derived from an EMBL/GenBank/DDBJ whole genome shotgun (WGS) entry which is preliminary data.</text>
</comment>
<evidence type="ECO:0000256" key="2">
    <source>
        <dbReference type="ARBA" id="ARBA00022723"/>
    </source>
</evidence>
<accession>A0A6G0SWS5</accession>
<dbReference type="GO" id="GO:0000118">
    <property type="term" value="C:histone deacetylase complex"/>
    <property type="evidence" value="ECO:0007669"/>
    <property type="project" value="TreeGrafter"/>
</dbReference>
<sequence length="237" mass="27164">MSGYSALHVVKKRIRSSSWVASPPVILPSTSSSLYGLSTSSGTGTKRCSKERFQTLHYLWKLKAQQTLLGLQKQKREFRPLRFLQRKEENQRMMMTNLWLRDPKCPPSSFDVNVAKKILVEVGRQFCYLVKEKNKALTLSPYFQSKPITWKKAVNSVREVCDVCFTTIFNYHWTSTKCGFRVCIDCVKARLNGSSKSPNAATMTKKDTFMWMTCNSEHTHDVARLMLAQIVVSDSTE</sequence>
<organism evidence="4 5">
    <name type="scientific">Aphis glycines</name>
    <name type="common">Soybean aphid</name>
    <dbReference type="NCBI Taxonomy" id="307491"/>
    <lineage>
        <taxon>Eukaryota</taxon>
        <taxon>Metazoa</taxon>
        <taxon>Ecdysozoa</taxon>
        <taxon>Arthropoda</taxon>
        <taxon>Hexapoda</taxon>
        <taxon>Insecta</taxon>
        <taxon>Pterygota</taxon>
        <taxon>Neoptera</taxon>
        <taxon>Paraneoptera</taxon>
        <taxon>Hemiptera</taxon>
        <taxon>Sternorrhyncha</taxon>
        <taxon>Aphidomorpha</taxon>
        <taxon>Aphidoidea</taxon>
        <taxon>Aphididae</taxon>
        <taxon>Aphidini</taxon>
        <taxon>Aphis</taxon>
        <taxon>Aphis</taxon>
    </lineage>
</organism>
<evidence type="ECO:0000256" key="3">
    <source>
        <dbReference type="ARBA" id="ARBA00023242"/>
    </source>
</evidence>
<dbReference type="GO" id="GO:0000785">
    <property type="term" value="C:chromatin"/>
    <property type="evidence" value="ECO:0007669"/>
    <property type="project" value="TreeGrafter"/>
</dbReference>
<gene>
    <name evidence="4" type="ORF">AGLY_017066</name>
</gene>
<protein>
    <submittedName>
        <fullName evidence="4">Uncharacterized protein</fullName>
    </submittedName>
</protein>
<dbReference type="PANTHER" id="PTHR12549:SF38">
    <property type="entry name" value="JMJC DOMAIN-CONTAINING HISTONE DEMETHYLASE 2, ISOFORM A"/>
    <property type="match status" value="1"/>
</dbReference>
<evidence type="ECO:0000256" key="1">
    <source>
        <dbReference type="ARBA" id="ARBA00004123"/>
    </source>
</evidence>
<dbReference type="AlphaFoldDB" id="A0A6G0SWS5"/>
<dbReference type="EMBL" id="VYZN01001031">
    <property type="protein sequence ID" value="KAE9522545.1"/>
    <property type="molecule type" value="Genomic_DNA"/>
</dbReference>
<dbReference type="Proteomes" id="UP000475862">
    <property type="component" value="Unassembled WGS sequence"/>
</dbReference>
<dbReference type="InterPro" id="IPR045109">
    <property type="entry name" value="LSDs-like"/>
</dbReference>
<evidence type="ECO:0000313" key="5">
    <source>
        <dbReference type="Proteomes" id="UP000475862"/>
    </source>
</evidence>
<keyword evidence="5" id="KW-1185">Reference proteome</keyword>
<dbReference type="GO" id="GO:0003712">
    <property type="term" value="F:transcription coregulator activity"/>
    <property type="evidence" value="ECO:0007669"/>
    <property type="project" value="TreeGrafter"/>
</dbReference>
<dbReference type="PANTHER" id="PTHR12549">
    <property type="entry name" value="JMJC DOMAIN-CONTAINING HISTONE DEMETHYLATION PROTEIN"/>
    <property type="match status" value="1"/>
</dbReference>
<dbReference type="GO" id="GO:0006357">
    <property type="term" value="P:regulation of transcription by RNA polymerase II"/>
    <property type="evidence" value="ECO:0007669"/>
    <property type="project" value="TreeGrafter"/>
</dbReference>
<dbReference type="GO" id="GO:0032454">
    <property type="term" value="F:histone H3K9 demethylase activity"/>
    <property type="evidence" value="ECO:0007669"/>
    <property type="project" value="InterPro"/>
</dbReference>
<comment type="subcellular location">
    <subcellularLocation>
        <location evidence="1">Nucleus</location>
    </subcellularLocation>
</comment>
<name>A0A6G0SWS5_APHGL</name>
<dbReference type="OrthoDB" id="1667110at2759"/>
<keyword evidence="2" id="KW-0479">Metal-binding</keyword>
<dbReference type="GO" id="GO:0046872">
    <property type="term" value="F:metal ion binding"/>
    <property type="evidence" value="ECO:0007669"/>
    <property type="project" value="UniProtKB-KW"/>
</dbReference>
<keyword evidence="3" id="KW-0539">Nucleus</keyword>
<dbReference type="GO" id="GO:0031490">
    <property type="term" value="F:chromatin DNA binding"/>
    <property type="evidence" value="ECO:0007669"/>
    <property type="project" value="TreeGrafter"/>
</dbReference>
<reference evidence="4 5" key="1">
    <citation type="submission" date="2019-08" db="EMBL/GenBank/DDBJ databases">
        <title>The genome of the soybean aphid Biotype 1, its phylome, world population structure and adaptation to the North American continent.</title>
        <authorList>
            <person name="Giordano R."/>
            <person name="Donthu R.K."/>
            <person name="Hernandez A.G."/>
            <person name="Wright C.L."/>
            <person name="Zimin A.V."/>
        </authorList>
    </citation>
    <scope>NUCLEOTIDE SEQUENCE [LARGE SCALE GENOMIC DNA]</scope>
    <source>
        <tissue evidence="4">Whole aphids</tissue>
    </source>
</reference>
<evidence type="ECO:0000313" key="4">
    <source>
        <dbReference type="EMBL" id="KAE9522545.1"/>
    </source>
</evidence>
<proteinExistence type="predicted"/>